<feature type="transmembrane region" description="Helical" evidence="2">
    <location>
        <begin position="68"/>
        <end position="88"/>
    </location>
</feature>
<organism evidence="3">
    <name type="scientific">freshwater metagenome</name>
    <dbReference type="NCBI Taxonomy" id="449393"/>
    <lineage>
        <taxon>unclassified sequences</taxon>
        <taxon>metagenomes</taxon>
        <taxon>ecological metagenomes</taxon>
    </lineage>
</organism>
<evidence type="ECO:0000256" key="2">
    <source>
        <dbReference type="SAM" id="Phobius"/>
    </source>
</evidence>
<sequence length="112" mass="12015">MLDDGNGSNGSNGHGVTPLPPDEDGNKSLTVHWENMMSFRYWGGALGFGLFLMFVGAFAGLGTGTIQAFFIFGVAVSLLGGLVGRRYWCPYCRGMVKAGATVCRHCGRDFEI</sequence>
<keyword evidence="2" id="KW-0812">Transmembrane</keyword>
<keyword evidence="2" id="KW-0472">Membrane</keyword>
<dbReference type="AlphaFoldDB" id="A0A6J7D778"/>
<proteinExistence type="predicted"/>
<dbReference type="EMBL" id="CAFBLU010000004">
    <property type="protein sequence ID" value="CAB4864319.1"/>
    <property type="molecule type" value="Genomic_DNA"/>
</dbReference>
<reference evidence="3" key="1">
    <citation type="submission" date="2020-05" db="EMBL/GenBank/DDBJ databases">
        <authorList>
            <person name="Chiriac C."/>
            <person name="Salcher M."/>
            <person name="Ghai R."/>
            <person name="Kavagutti S V."/>
        </authorList>
    </citation>
    <scope>NUCLEOTIDE SEQUENCE</scope>
</reference>
<accession>A0A6J7D778</accession>
<keyword evidence="2" id="KW-1133">Transmembrane helix</keyword>
<protein>
    <submittedName>
        <fullName evidence="3">Unannotated protein</fullName>
    </submittedName>
</protein>
<name>A0A6J7D778_9ZZZZ</name>
<feature type="region of interest" description="Disordered" evidence="1">
    <location>
        <begin position="1"/>
        <end position="26"/>
    </location>
</feature>
<feature type="transmembrane region" description="Helical" evidence="2">
    <location>
        <begin position="41"/>
        <end position="62"/>
    </location>
</feature>
<gene>
    <name evidence="3" type="ORF">UFOPK3444_00359</name>
</gene>
<evidence type="ECO:0000256" key="1">
    <source>
        <dbReference type="SAM" id="MobiDB-lite"/>
    </source>
</evidence>
<evidence type="ECO:0000313" key="3">
    <source>
        <dbReference type="EMBL" id="CAB4864319.1"/>
    </source>
</evidence>